<name>A0A8I2YRS6_9AGAM</name>
<dbReference type="EMBL" id="JAGFBS010000009">
    <property type="protein sequence ID" value="KAG6377290.1"/>
    <property type="molecule type" value="Genomic_DNA"/>
</dbReference>
<sequence>MHFLPAFLRKDSKASLVNDLLKKIAHEDPLSDKDVFNVVIIGQTGVGASSLINTITGFSQVPVSTDVSPCTKSFTAYPFTLNGRSFRLIDSPGFGSFKCPTSAITKALRELDTQFGIDLVVNCLRGTRGDANAGYQNYTAIRSAVSDDVPIVAVITCLERYGETMDHWWSTNEADLKARRMVFADHACVTTLDASTTRDAMFKDRLFESEKAAKQLIMRNCWAEKRGVGRWARRGDMFLGN</sequence>
<dbReference type="OrthoDB" id="8954335at2759"/>
<dbReference type="Proteomes" id="UP000683000">
    <property type="component" value="Unassembled WGS sequence"/>
</dbReference>
<dbReference type="GO" id="GO:0005525">
    <property type="term" value="F:GTP binding"/>
    <property type="evidence" value="ECO:0007669"/>
    <property type="project" value="InterPro"/>
</dbReference>
<proteinExistence type="predicted"/>
<protein>
    <submittedName>
        <fullName evidence="2">P-loop containing nucleoside triphosphate hydrolase protein</fullName>
    </submittedName>
</protein>
<evidence type="ECO:0000259" key="1">
    <source>
        <dbReference type="Pfam" id="PF01926"/>
    </source>
</evidence>
<organism evidence="2 3">
    <name type="scientific">Boletus reticuloceps</name>
    <dbReference type="NCBI Taxonomy" id="495285"/>
    <lineage>
        <taxon>Eukaryota</taxon>
        <taxon>Fungi</taxon>
        <taxon>Dikarya</taxon>
        <taxon>Basidiomycota</taxon>
        <taxon>Agaricomycotina</taxon>
        <taxon>Agaricomycetes</taxon>
        <taxon>Agaricomycetidae</taxon>
        <taxon>Boletales</taxon>
        <taxon>Boletineae</taxon>
        <taxon>Boletaceae</taxon>
        <taxon>Boletoideae</taxon>
        <taxon>Boletus</taxon>
    </lineage>
</organism>
<comment type="caution">
    <text evidence="2">The sequence shown here is derived from an EMBL/GenBank/DDBJ whole genome shotgun (WGS) entry which is preliminary data.</text>
</comment>
<dbReference type="InterPro" id="IPR027417">
    <property type="entry name" value="P-loop_NTPase"/>
</dbReference>
<evidence type="ECO:0000313" key="3">
    <source>
        <dbReference type="Proteomes" id="UP000683000"/>
    </source>
</evidence>
<gene>
    <name evidence="2" type="ORF">JVT61DRAFT_15077</name>
</gene>
<dbReference type="Pfam" id="PF01926">
    <property type="entry name" value="MMR_HSR1"/>
    <property type="match status" value="1"/>
</dbReference>
<dbReference type="GO" id="GO:0016787">
    <property type="term" value="F:hydrolase activity"/>
    <property type="evidence" value="ECO:0007669"/>
    <property type="project" value="UniProtKB-KW"/>
</dbReference>
<dbReference type="SUPFAM" id="SSF52540">
    <property type="entry name" value="P-loop containing nucleoside triphosphate hydrolases"/>
    <property type="match status" value="1"/>
</dbReference>
<dbReference type="CDD" id="cd00882">
    <property type="entry name" value="Ras_like_GTPase"/>
    <property type="match status" value="1"/>
</dbReference>
<feature type="domain" description="G" evidence="1">
    <location>
        <begin position="37"/>
        <end position="131"/>
    </location>
</feature>
<dbReference type="Gene3D" id="3.40.50.300">
    <property type="entry name" value="P-loop containing nucleotide triphosphate hydrolases"/>
    <property type="match status" value="1"/>
</dbReference>
<evidence type="ECO:0000313" key="2">
    <source>
        <dbReference type="EMBL" id="KAG6377290.1"/>
    </source>
</evidence>
<keyword evidence="3" id="KW-1185">Reference proteome</keyword>
<reference evidence="2" key="1">
    <citation type="submission" date="2021-03" db="EMBL/GenBank/DDBJ databases">
        <title>Evolutionary innovations through gain and loss of genes in the ectomycorrhizal Boletales.</title>
        <authorList>
            <person name="Wu G."/>
            <person name="Miyauchi S."/>
            <person name="Morin E."/>
            <person name="Yang Z.-L."/>
            <person name="Xu J."/>
            <person name="Martin F.M."/>
        </authorList>
    </citation>
    <scope>NUCLEOTIDE SEQUENCE</scope>
    <source>
        <strain evidence="2">BR01</strain>
    </source>
</reference>
<accession>A0A8I2YRS6</accession>
<dbReference type="InterPro" id="IPR006073">
    <property type="entry name" value="GTP-bd"/>
</dbReference>
<keyword evidence="2" id="KW-0378">Hydrolase</keyword>
<dbReference type="AlphaFoldDB" id="A0A8I2YRS6"/>